<comment type="caution">
    <text evidence="1">The sequence shown here is derived from an EMBL/GenBank/DDBJ whole genome shotgun (WGS) entry which is preliminary data.</text>
</comment>
<organism evidence="1 2">
    <name type="scientific">Sporanaerobium hydrogeniformans</name>
    <dbReference type="NCBI Taxonomy" id="3072179"/>
    <lineage>
        <taxon>Bacteria</taxon>
        <taxon>Bacillati</taxon>
        <taxon>Bacillota</taxon>
        <taxon>Clostridia</taxon>
        <taxon>Lachnospirales</taxon>
        <taxon>Lachnospiraceae</taxon>
        <taxon>Sporanaerobium</taxon>
    </lineage>
</organism>
<evidence type="ECO:0000313" key="2">
    <source>
        <dbReference type="Proteomes" id="UP000224460"/>
    </source>
</evidence>
<dbReference type="Proteomes" id="UP000224460">
    <property type="component" value="Unassembled WGS sequence"/>
</dbReference>
<dbReference type="EMBL" id="PEDL01000002">
    <property type="protein sequence ID" value="PHV71819.1"/>
    <property type="molecule type" value="Genomic_DNA"/>
</dbReference>
<reference evidence="1" key="1">
    <citation type="submission" date="2017-10" db="EMBL/GenBank/DDBJ databases">
        <title>Genome sequence of cellulolytic Lachnospiraceae bacterium XHS1971 isolated from hotspring sediment.</title>
        <authorList>
            <person name="Vasudevan G."/>
            <person name="Joshi A.J."/>
            <person name="Hivarkar S."/>
            <person name="Lanjekar V.B."/>
            <person name="Dhakephalkar P.K."/>
            <person name="Dagar S."/>
        </authorList>
    </citation>
    <scope>NUCLEOTIDE SEQUENCE</scope>
    <source>
        <strain evidence="1">XHS1971</strain>
    </source>
</reference>
<keyword evidence="2" id="KW-1185">Reference proteome</keyword>
<proteinExistence type="predicted"/>
<sequence>MIRQAKNYIQKQKKKYLLWTIVWGLLMASVFAIGILVTKNRGNYFTLVAGLLILPMAINFTRLTSFIRFKDGQESDAKLLEGMKGSYILFHSAIIPDTRTTVLFEHIVVTARSIYFLTTRKEIVAKNKEWIKQRLMAKGLEEKALHFVCLNESNTLKNTVNKMEKDACYTGENLENYAHIIQGMLM</sequence>
<protein>
    <submittedName>
        <fullName evidence="1">Uncharacterized protein</fullName>
    </submittedName>
</protein>
<accession>A0AC61DEW0</accession>
<evidence type="ECO:0000313" key="1">
    <source>
        <dbReference type="EMBL" id="PHV71819.1"/>
    </source>
</evidence>
<gene>
    <name evidence="1" type="ORF">CS063_04485</name>
</gene>
<name>A0AC61DEW0_9FIRM</name>